<proteinExistence type="predicted"/>
<gene>
    <name evidence="2" type="primary">LOC107917417</name>
</gene>
<keyword evidence="1" id="KW-1185">Reference proteome</keyword>
<evidence type="ECO:0008006" key="3">
    <source>
        <dbReference type="Google" id="ProtNLM"/>
    </source>
</evidence>
<dbReference type="PaxDb" id="3635-A0A1U8KI85"/>
<evidence type="ECO:0000313" key="2">
    <source>
        <dbReference type="RefSeq" id="XP_016702261.1"/>
    </source>
</evidence>
<organism evidence="1 2">
    <name type="scientific">Gossypium hirsutum</name>
    <name type="common">Upland cotton</name>
    <name type="synonym">Gossypium mexicanum</name>
    <dbReference type="NCBI Taxonomy" id="3635"/>
    <lineage>
        <taxon>Eukaryota</taxon>
        <taxon>Viridiplantae</taxon>
        <taxon>Streptophyta</taxon>
        <taxon>Embryophyta</taxon>
        <taxon>Tracheophyta</taxon>
        <taxon>Spermatophyta</taxon>
        <taxon>Magnoliopsida</taxon>
        <taxon>eudicotyledons</taxon>
        <taxon>Gunneridae</taxon>
        <taxon>Pentapetalae</taxon>
        <taxon>rosids</taxon>
        <taxon>malvids</taxon>
        <taxon>Malvales</taxon>
        <taxon>Malvaceae</taxon>
        <taxon>Malvoideae</taxon>
        <taxon>Gossypium</taxon>
    </lineage>
</organism>
<dbReference type="AlphaFoldDB" id="A0A1U8KI85"/>
<dbReference type="GeneID" id="107917417"/>
<reference evidence="2" key="2">
    <citation type="submission" date="2025-08" db="UniProtKB">
        <authorList>
            <consortium name="RefSeq"/>
        </authorList>
    </citation>
    <scope>IDENTIFICATION</scope>
</reference>
<name>A0A1U8KI85_GOSHI</name>
<dbReference type="KEGG" id="ghi:107917417"/>
<evidence type="ECO:0000313" key="1">
    <source>
        <dbReference type="Proteomes" id="UP000818029"/>
    </source>
</evidence>
<dbReference type="Proteomes" id="UP000818029">
    <property type="component" value="Chromosome A01"/>
</dbReference>
<reference evidence="1" key="1">
    <citation type="journal article" date="2020" name="Nat. Genet.">
        <title>Genomic diversifications of five Gossypium allopolyploid species and their impact on cotton improvement.</title>
        <authorList>
            <person name="Chen Z.J."/>
            <person name="Sreedasyam A."/>
            <person name="Ando A."/>
            <person name="Song Q."/>
            <person name="De Santiago L.M."/>
            <person name="Hulse-Kemp A.M."/>
            <person name="Ding M."/>
            <person name="Ye W."/>
            <person name="Kirkbride R.C."/>
            <person name="Jenkins J."/>
            <person name="Plott C."/>
            <person name="Lovell J."/>
            <person name="Lin Y.M."/>
            <person name="Vaughn R."/>
            <person name="Liu B."/>
            <person name="Simpson S."/>
            <person name="Scheffler B.E."/>
            <person name="Wen L."/>
            <person name="Saski C.A."/>
            <person name="Grover C.E."/>
            <person name="Hu G."/>
            <person name="Conover J.L."/>
            <person name="Carlson J.W."/>
            <person name="Shu S."/>
            <person name="Boston L.B."/>
            <person name="Williams M."/>
            <person name="Peterson D.G."/>
            <person name="McGee K."/>
            <person name="Jones D.C."/>
            <person name="Wendel J.F."/>
            <person name="Stelly D.M."/>
            <person name="Grimwood J."/>
            <person name="Schmutz J."/>
        </authorList>
    </citation>
    <scope>NUCLEOTIDE SEQUENCE [LARGE SCALE GENOMIC DNA]</scope>
    <source>
        <strain evidence="1">cv. TM-1</strain>
    </source>
</reference>
<accession>A0A1U8KI85</accession>
<protein>
    <recommendedName>
        <fullName evidence="3">Protein NYNRIN-like</fullName>
    </recommendedName>
</protein>
<sequence>MDLKVADNRRLLELNEMEEFRAQEYENAKLYKEKTKGWHDKRIMPQQFEPRQQVLLFNSRLKMFSGKLKSHWSSPFDVTKVYPHRVVDIKDMQTWVIFKVNGQCLKNYWGAHVNRDKQSIDLRDV</sequence>
<dbReference type="RefSeq" id="XP_016702261.1">
    <property type="nucleotide sequence ID" value="XM_016846772.1"/>
</dbReference>